<comment type="caution">
    <text evidence="3">The sequence shown here is derived from an EMBL/GenBank/DDBJ whole genome shotgun (WGS) entry which is preliminary data.</text>
</comment>
<keyword evidence="4" id="KW-1185">Reference proteome</keyword>
<keyword evidence="2" id="KW-0472">Membrane</keyword>
<gene>
    <name evidence="3" type="ORF">BST42_24905</name>
</gene>
<sequence length="172" mass="17669">MPEPTDDIDATTSTSHRPTRQSRSSVGWLAPVALVIALIAVALAGWALFRPTPSNPAPTAAPQTGDPKTNACDAYRTVSAAVSLQTHADPGAEVQGVAANARLAMAGGATYLLAHLSPATPSDLADAIRGFATGLQDISMNALAGVPNTDPKQAERLSDAEKTNSKIAELCK</sequence>
<keyword evidence="2" id="KW-1133">Transmembrane helix</keyword>
<organism evidence="3 4">
    <name type="scientific">Mycolicibacterium rhodesiae</name>
    <name type="common">Mycobacterium rhodesiae</name>
    <dbReference type="NCBI Taxonomy" id="36814"/>
    <lineage>
        <taxon>Bacteria</taxon>
        <taxon>Bacillati</taxon>
        <taxon>Actinomycetota</taxon>
        <taxon>Actinomycetes</taxon>
        <taxon>Mycobacteriales</taxon>
        <taxon>Mycobacteriaceae</taxon>
        <taxon>Mycolicibacterium</taxon>
    </lineage>
</organism>
<evidence type="ECO:0000313" key="3">
    <source>
        <dbReference type="EMBL" id="ORB48668.1"/>
    </source>
</evidence>
<dbReference type="Proteomes" id="UP000192534">
    <property type="component" value="Unassembled WGS sequence"/>
</dbReference>
<feature type="transmembrane region" description="Helical" evidence="2">
    <location>
        <begin position="26"/>
        <end position="49"/>
    </location>
</feature>
<protein>
    <recommendedName>
        <fullName evidence="5">Alanine and proline rich membrane protein</fullName>
    </recommendedName>
</protein>
<keyword evidence="2" id="KW-0812">Transmembrane</keyword>
<accession>A0A1X0IL59</accession>
<evidence type="ECO:0008006" key="5">
    <source>
        <dbReference type="Google" id="ProtNLM"/>
    </source>
</evidence>
<dbReference type="AlphaFoldDB" id="A0A1X0IL59"/>
<dbReference type="RefSeq" id="WP_083122023.1">
    <property type="nucleotide sequence ID" value="NZ_JACKUO010000041.1"/>
</dbReference>
<evidence type="ECO:0000256" key="2">
    <source>
        <dbReference type="SAM" id="Phobius"/>
    </source>
</evidence>
<feature type="compositionally biased region" description="Polar residues" evidence="1">
    <location>
        <begin position="10"/>
        <end position="23"/>
    </location>
</feature>
<feature type="region of interest" description="Disordered" evidence="1">
    <location>
        <begin position="1"/>
        <end position="23"/>
    </location>
</feature>
<proteinExistence type="predicted"/>
<name>A0A1X0IL59_MYCRH</name>
<dbReference type="OrthoDB" id="4761585at2"/>
<evidence type="ECO:0000313" key="4">
    <source>
        <dbReference type="Proteomes" id="UP000192534"/>
    </source>
</evidence>
<reference evidence="3 4" key="1">
    <citation type="submission" date="2016-12" db="EMBL/GenBank/DDBJ databases">
        <title>The new phylogeny of genus Mycobacterium.</title>
        <authorList>
            <person name="Tortoli E."/>
            <person name="Trovato A."/>
            <person name="Cirillo D.M."/>
        </authorList>
    </citation>
    <scope>NUCLEOTIDE SEQUENCE [LARGE SCALE GENOMIC DNA]</scope>
    <source>
        <strain evidence="3 4">DSM 44223</strain>
    </source>
</reference>
<evidence type="ECO:0000256" key="1">
    <source>
        <dbReference type="SAM" id="MobiDB-lite"/>
    </source>
</evidence>
<dbReference type="EMBL" id="MVIH01000018">
    <property type="protein sequence ID" value="ORB48668.1"/>
    <property type="molecule type" value="Genomic_DNA"/>
</dbReference>